<dbReference type="EMBL" id="JACHOU010000002">
    <property type="protein sequence ID" value="MBB6353674.1"/>
    <property type="molecule type" value="Genomic_DNA"/>
</dbReference>
<sequence>MSDEALKAAFFDELLKVNRKMRTMFDARVKKRGLTLARARLMMQIAECEGKTQAELAEQMHIEQPSLVGLIDGLEKKGLVVRCTTDDDRRAKRIFLTPTARRETDGMRAFVAELRNRVLAGVDDADIESATRVLSVLSRNIGEAACE</sequence>
<reference evidence="5 6" key="1">
    <citation type="submission" date="2020-08" db="EMBL/GenBank/DDBJ databases">
        <title>Genomic Encyclopedia of Type Strains, Phase IV (KMG-IV): sequencing the most valuable type-strain genomes for metagenomic binning, comparative biology and taxonomic classification.</title>
        <authorList>
            <person name="Goeker M."/>
        </authorList>
    </citation>
    <scope>NUCLEOTIDE SEQUENCE [LARGE SCALE GENOMIC DNA]</scope>
    <source>
        <strain evidence="5 6">DSM 7051</strain>
    </source>
</reference>
<dbReference type="GO" id="GO:0003677">
    <property type="term" value="F:DNA binding"/>
    <property type="evidence" value="ECO:0007669"/>
    <property type="project" value="UniProtKB-KW"/>
</dbReference>
<dbReference type="InterPro" id="IPR023187">
    <property type="entry name" value="Tscrpt_reg_MarR-type_CS"/>
</dbReference>
<proteinExistence type="predicted"/>
<name>A0A7X0F5Y0_9HYPH</name>
<evidence type="ECO:0000313" key="5">
    <source>
        <dbReference type="EMBL" id="MBB6353674.1"/>
    </source>
</evidence>
<dbReference type="Proteomes" id="UP000536262">
    <property type="component" value="Unassembled WGS sequence"/>
</dbReference>
<dbReference type="GO" id="GO:0003700">
    <property type="term" value="F:DNA-binding transcription factor activity"/>
    <property type="evidence" value="ECO:0007669"/>
    <property type="project" value="InterPro"/>
</dbReference>
<evidence type="ECO:0000313" key="6">
    <source>
        <dbReference type="Proteomes" id="UP000536262"/>
    </source>
</evidence>
<keyword evidence="2" id="KW-0238">DNA-binding</keyword>
<evidence type="ECO:0000256" key="2">
    <source>
        <dbReference type="ARBA" id="ARBA00023125"/>
    </source>
</evidence>
<keyword evidence="6" id="KW-1185">Reference proteome</keyword>
<comment type="caution">
    <text evidence="5">The sequence shown here is derived from an EMBL/GenBank/DDBJ whole genome shotgun (WGS) entry which is preliminary data.</text>
</comment>
<dbReference type="PROSITE" id="PS50995">
    <property type="entry name" value="HTH_MARR_2"/>
    <property type="match status" value="1"/>
</dbReference>
<dbReference type="Pfam" id="PF12802">
    <property type="entry name" value="MarR_2"/>
    <property type="match status" value="1"/>
</dbReference>
<evidence type="ECO:0000259" key="4">
    <source>
        <dbReference type="PROSITE" id="PS50995"/>
    </source>
</evidence>
<dbReference type="InterPro" id="IPR036390">
    <property type="entry name" value="WH_DNA-bd_sf"/>
</dbReference>
<dbReference type="GO" id="GO:0006950">
    <property type="term" value="P:response to stress"/>
    <property type="evidence" value="ECO:0007669"/>
    <property type="project" value="TreeGrafter"/>
</dbReference>
<dbReference type="RefSeq" id="WP_055978203.1">
    <property type="nucleotide sequence ID" value="NZ_BAABEG010000001.1"/>
</dbReference>
<dbReference type="InterPro" id="IPR039422">
    <property type="entry name" value="MarR/SlyA-like"/>
</dbReference>
<accession>A0A7X0F5Y0</accession>
<dbReference type="AlphaFoldDB" id="A0A7X0F5Y0"/>
<protein>
    <submittedName>
        <fullName evidence="5">MarR family transcriptional regulator for hemolysin</fullName>
    </submittedName>
</protein>
<dbReference type="PRINTS" id="PR00598">
    <property type="entry name" value="HTHMARR"/>
</dbReference>
<dbReference type="PANTHER" id="PTHR33164">
    <property type="entry name" value="TRANSCRIPTIONAL REGULATOR, MARR FAMILY"/>
    <property type="match status" value="1"/>
</dbReference>
<keyword evidence="3" id="KW-0804">Transcription</keyword>
<evidence type="ECO:0000256" key="3">
    <source>
        <dbReference type="ARBA" id="ARBA00023163"/>
    </source>
</evidence>
<evidence type="ECO:0000256" key="1">
    <source>
        <dbReference type="ARBA" id="ARBA00023015"/>
    </source>
</evidence>
<dbReference type="InterPro" id="IPR000835">
    <property type="entry name" value="HTH_MarR-typ"/>
</dbReference>
<dbReference type="PANTHER" id="PTHR33164:SF64">
    <property type="entry name" value="TRANSCRIPTIONAL REGULATOR SLYA"/>
    <property type="match status" value="1"/>
</dbReference>
<dbReference type="SMART" id="SM00347">
    <property type="entry name" value="HTH_MARR"/>
    <property type="match status" value="1"/>
</dbReference>
<dbReference type="PROSITE" id="PS01117">
    <property type="entry name" value="HTH_MARR_1"/>
    <property type="match status" value="1"/>
</dbReference>
<dbReference type="InterPro" id="IPR036388">
    <property type="entry name" value="WH-like_DNA-bd_sf"/>
</dbReference>
<dbReference type="Gene3D" id="1.10.10.10">
    <property type="entry name" value="Winged helix-like DNA-binding domain superfamily/Winged helix DNA-binding domain"/>
    <property type="match status" value="1"/>
</dbReference>
<organism evidence="5 6">
    <name type="scientific">Aminobacter aganoensis</name>
    <dbReference type="NCBI Taxonomy" id="83264"/>
    <lineage>
        <taxon>Bacteria</taxon>
        <taxon>Pseudomonadati</taxon>
        <taxon>Pseudomonadota</taxon>
        <taxon>Alphaproteobacteria</taxon>
        <taxon>Hyphomicrobiales</taxon>
        <taxon>Phyllobacteriaceae</taxon>
        <taxon>Aminobacter</taxon>
    </lineage>
</organism>
<dbReference type="SUPFAM" id="SSF46785">
    <property type="entry name" value="Winged helix' DNA-binding domain"/>
    <property type="match status" value="1"/>
</dbReference>
<feature type="domain" description="HTH marR-type" evidence="4">
    <location>
        <begin position="7"/>
        <end position="139"/>
    </location>
</feature>
<keyword evidence="1" id="KW-0805">Transcription regulation</keyword>
<gene>
    <name evidence="5" type="ORF">GGR00_001442</name>
</gene>